<evidence type="ECO:0000313" key="3">
    <source>
        <dbReference type="Proteomes" id="UP000008204"/>
    </source>
</evidence>
<feature type="transmembrane region" description="Helical" evidence="1">
    <location>
        <begin position="47"/>
        <end position="65"/>
    </location>
</feature>
<organism evidence="2 3">
    <name type="scientific">Rippkaea orientalis (strain PCC 8801 / RF-1)</name>
    <name type="common">Cyanothece sp. (strain PCC 8801)</name>
    <dbReference type="NCBI Taxonomy" id="41431"/>
    <lineage>
        <taxon>Bacteria</taxon>
        <taxon>Bacillati</taxon>
        <taxon>Cyanobacteriota</taxon>
        <taxon>Cyanophyceae</taxon>
        <taxon>Oscillatoriophycideae</taxon>
        <taxon>Chroococcales</taxon>
        <taxon>Aphanothecaceae</taxon>
        <taxon>Rippkaea</taxon>
        <taxon>Rippkaea orientalis</taxon>
    </lineage>
</organism>
<keyword evidence="1" id="KW-1133">Transmembrane helix</keyword>
<sequence length="177" mass="21100">MIDTCKLLPNRDYERELILRTNCSPETYTIQLFINTGKRFRLGFTEIFRLFSFSLVFYLFGWFSYFIIASGFIAGLNFFSFLTLFPLFWIGSKMFKPFYCSLGFEDKPAQFLGFLTLVLQINLAGWFWIIHEFIFLKIPKDFSFTSEVRQFFWLLGLQLVLLLLNLLLMTKVFNRIK</sequence>
<dbReference type="HOGENOM" id="CLU_1515459_0_0_3"/>
<keyword evidence="1" id="KW-0472">Membrane</keyword>
<proteinExistence type="predicted"/>
<dbReference type="KEGG" id="cyp:PCC8801_1331"/>
<dbReference type="Proteomes" id="UP000008204">
    <property type="component" value="Chromosome"/>
</dbReference>
<dbReference type="EMBL" id="CP001287">
    <property type="protein sequence ID" value="ACK65394.1"/>
    <property type="molecule type" value="Genomic_DNA"/>
</dbReference>
<keyword evidence="1" id="KW-0812">Transmembrane</keyword>
<feature type="transmembrane region" description="Helical" evidence="1">
    <location>
        <begin position="150"/>
        <end position="168"/>
    </location>
</feature>
<feature type="transmembrane region" description="Helical" evidence="1">
    <location>
        <begin position="111"/>
        <end position="130"/>
    </location>
</feature>
<gene>
    <name evidence="2" type="ordered locus">PCC8801_1331</name>
</gene>
<accession>B7K3Q2</accession>
<evidence type="ECO:0000313" key="2">
    <source>
        <dbReference type="EMBL" id="ACK65394.1"/>
    </source>
</evidence>
<name>B7K3Q2_RIPO1</name>
<feature type="transmembrane region" description="Helical" evidence="1">
    <location>
        <begin position="71"/>
        <end position="90"/>
    </location>
</feature>
<protein>
    <submittedName>
        <fullName evidence="2">Uncharacterized protein</fullName>
    </submittedName>
</protein>
<reference evidence="3" key="1">
    <citation type="journal article" date="2011" name="MBio">
        <title>Novel metabolic attributes of the genus Cyanothece, comprising a group of unicellular nitrogen-fixing Cyanobacteria.</title>
        <authorList>
            <person name="Bandyopadhyay A."/>
            <person name="Elvitigala T."/>
            <person name="Welsh E."/>
            <person name="Stockel J."/>
            <person name="Liberton M."/>
            <person name="Min H."/>
            <person name="Sherman L.A."/>
            <person name="Pakrasi H.B."/>
        </authorList>
    </citation>
    <scope>NUCLEOTIDE SEQUENCE [LARGE SCALE GENOMIC DNA]</scope>
    <source>
        <strain evidence="3">PCC 8801</strain>
    </source>
</reference>
<dbReference type="STRING" id="41431.PCC8801_1331"/>
<evidence type="ECO:0000256" key="1">
    <source>
        <dbReference type="SAM" id="Phobius"/>
    </source>
</evidence>
<keyword evidence="3" id="KW-1185">Reference proteome</keyword>
<dbReference type="AlphaFoldDB" id="B7K3Q2"/>